<protein>
    <recommendedName>
        <fullName evidence="14 15">Multifunctional fusion protein</fullName>
    </recommendedName>
    <domain>
        <recommendedName>
            <fullName evidence="14">NADH-quinone oxidoreductase subunit C</fullName>
            <ecNumber evidence="14">7.1.1.-</ecNumber>
        </recommendedName>
        <alternativeName>
            <fullName evidence="14">NADH dehydrogenase I subunit C</fullName>
        </alternativeName>
        <alternativeName>
            <fullName evidence="14">NDH-1 subunit C</fullName>
        </alternativeName>
    </domain>
    <domain>
        <recommendedName>
            <fullName evidence="15">NADH-quinone oxidoreductase subunit D</fullName>
        </recommendedName>
        <alternativeName>
            <fullName evidence="15">NADH dehydrogenase I subunit D</fullName>
        </alternativeName>
        <alternativeName>
            <fullName evidence="15">NDH-1 subunit D</fullName>
        </alternativeName>
    </domain>
</protein>
<dbReference type="SUPFAM" id="SSF143243">
    <property type="entry name" value="Nqo5-like"/>
    <property type="match status" value="1"/>
</dbReference>
<dbReference type="PANTHER" id="PTHR11993:SF45">
    <property type="entry name" value="NADH-QUINONE OXIDOREDUCTASE SUBUNIT C_D"/>
    <property type="match status" value="1"/>
</dbReference>
<evidence type="ECO:0000256" key="15">
    <source>
        <dbReference type="HAMAP-Rule" id="MF_01358"/>
    </source>
</evidence>
<reference evidence="18 19" key="1">
    <citation type="submission" date="2017-02" db="EMBL/GenBank/DDBJ databases">
        <authorList>
            <person name="Peterson S.W."/>
        </authorList>
    </citation>
    <scope>NUCLEOTIDE SEQUENCE [LARGE SCALE GENOMIC DNA]</scope>
    <source>
        <strain evidence="18 19">DSM 18108</strain>
    </source>
</reference>
<keyword evidence="12" id="KW-0511">Multifunctional enzyme</keyword>
<dbReference type="Gene3D" id="1.10.645.10">
    <property type="entry name" value="Cytochrome-c3 Hydrogenase, chain B"/>
    <property type="match status" value="1"/>
</dbReference>
<dbReference type="InterPro" id="IPR029014">
    <property type="entry name" value="NiFe-Hase_large"/>
</dbReference>
<evidence type="ECO:0000313" key="19">
    <source>
        <dbReference type="Proteomes" id="UP000190166"/>
    </source>
</evidence>
<dbReference type="GO" id="GO:0005886">
    <property type="term" value="C:plasma membrane"/>
    <property type="evidence" value="ECO:0007669"/>
    <property type="project" value="UniProtKB-SubCell"/>
</dbReference>
<proteinExistence type="inferred from homology"/>
<feature type="domain" description="NADH:ubiquinone oxidoreductase 30kDa subunit" evidence="16">
    <location>
        <begin position="31"/>
        <end position="160"/>
    </location>
</feature>
<dbReference type="GO" id="GO:0048038">
    <property type="term" value="F:quinone binding"/>
    <property type="evidence" value="ECO:0007669"/>
    <property type="project" value="UniProtKB-KW"/>
</dbReference>
<keyword evidence="8 14" id="KW-1278">Translocase</keyword>
<gene>
    <name evidence="14" type="primary">nuoC</name>
    <name evidence="15" type="synonym">nuoD</name>
    <name evidence="18" type="ORF">SAMN05660461_0813</name>
</gene>
<comment type="subunit">
    <text evidence="14">NDH-1 is composed of 14 different subunits. Subunits NuoB, C, D, E, F, and G constitute the peripheral sector of the complex.</text>
</comment>
<evidence type="ECO:0000256" key="7">
    <source>
        <dbReference type="ARBA" id="ARBA00022719"/>
    </source>
</evidence>
<dbReference type="STRING" id="393003.SAMN05660461_0813"/>
<comment type="subcellular location">
    <subcellularLocation>
        <location evidence="2">Cell inner membrane</location>
        <topology evidence="2">Peripheral membrane protein</topology>
    </subcellularLocation>
    <subcellularLocation>
        <location evidence="14">Cell membrane</location>
        <topology evidence="14">Peripheral membrane protein</topology>
        <orientation evidence="14">Cytoplasmic side</orientation>
    </subcellularLocation>
</comment>
<comment type="function">
    <text evidence="14">NDH-1 shuttles electrons from NADH, via FMN and iron-sulfur (Fe-S) centers, to quinones in the respiratory chain. The immediate electron acceptor for the enzyme in this species is believed to be a menaquinone. Couples the redox reaction to proton translocation (for every two electrons transferred, four hydrogen ions are translocated across the cytoplasmic membrane), and thus conserves the redox energy in a proton gradient.</text>
</comment>
<dbReference type="EMBL" id="FUZZ01000001">
    <property type="protein sequence ID" value="SKC97004.1"/>
    <property type="molecule type" value="Genomic_DNA"/>
</dbReference>
<keyword evidence="4 14" id="KW-0813">Transport</keyword>
<evidence type="ECO:0000256" key="1">
    <source>
        <dbReference type="ARBA" id="ARBA00002378"/>
    </source>
</evidence>
<dbReference type="GO" id="GO:0051287">
    <property type="term" value="F:NAD binding"/>
    <property type="evidence" value="ECO:0007669"/>
    <property type="project" value="InterPro"/>
</dbReference>
<evidence type="ECO:0000259" key="17">
    <source>
        <dbReference type="Pfam" id="PF00346"/>
    </source>
</evidence>
<accession>A0A1T5N9K9</accession>
<evidence type="ECO:0000256" key="14">
    <source>
        <dbReference type="HAMAP-Rule" id="MF_01357"/>
    </source>
</evidence>
<evidence type="ECO:0000256" key="5">
    <source>
        <dbReference type="ARBA" id="ARBA00022475"/>
    </source>
</evidence>
<evidence type="ECO:0000256" key="6">
    <source>
        <dbReference type="ARBA" id="ARBA00022519"/>
    </source>
</evidence>
<evidence type="ECO:0000256" key="9">
    <source>
        <dbReference type="ARBA" id="ARBA00023027"/>
    </source>
</evidence>
<dbReference type="SUPFAM" id="SSF56762">
    <property type="entry name" value="HydB/Nqo4-like"/>
    <property type="match status" value="1"/>
</dbReference>
<comment type="catalytic activity">
    <reaction evidence="13 14">
        <text>a quinone + NADH + 5 H(+)(in) = a quinol + NAD(+) + 4 H(+)(out)</text>
        <dbReference type="Rhea" id="RHEA:57888"/>
        <dbReference type="ChEBI" id="CHEBI:15378"/>
        <dbReference type="ChEBI" id="CHEBI:24646"/>
        <dbReference type="ChEBI" id="CHEBI:57540"/>
        <dbReference type="ChEBI" id="CHEBI:57945"/>
        <dbReference type="ChEBI" id="CHEBI:132124"/>
    </reaction>
</comment>
<dbReference type="InterPro" id="IPR022885">
    <property type="entry name" value="NDH1_su_D/H"/>
</dbReference>
<dbReference type="NCBIfam" id="TIGR01962">
    <property type="entry name" value="NuoD"/>
    <property type="match status" value="1"/>
</dbReference>
<dbReference type="Pfam" id="PF00329">
    <property type="entry name" value="Complex1_30kDa"/>
    <property type="match status" value="1"/>
</dbReference>
<evidence type="ECO:0000256" key="10">
    <source>
        <dbReference type="ARBA" id="ARBA00023075"/>
    </source>
</evidence>
<dbReference type="NCBIfam" id="NF008728">
    <property type="entry name" value="PRK11742.1"/>
    <property type="match status" value="1"/>
</dbReference>
<name>A0A1T5N9K9_9BACT</name>
<evidence type="ECO:0000259" key="16">
    <source>
        <dbReference type="Pfam" id="PF00329"/>
    </source>
</evidence>
<dbReference type="HAMAP" id="MF_01357">
    <property type="entry name" value="NDH1_NuoC"/>
    <property type="match status" value="1"/>
</dbReference>
<dbReference type="NCBIfam" id="NF004739">
    <property type="entry name" value="PRK06075.1"/>
    <property type="match status" value="1"/>
</dbReference>
<dbReference type="RefSeq" id="WP_079468120.1">
    <property type="nucleotide sequence ID" value="NZ_FUZZ01000001.1"/>
</dbReference>
<comment type="similarity">
    <text evidence="14">Belongs to the complex I 30 kDa subunit family.</text>
</comment>
<dbReference type="GO" id="GO:0050136">
    <property type="term" value="F:NADH dehydrogenase (quinone) (non-electrogenic) activity"/>
    <property type="evidence" value="ECO:0007669"/>
    <property type="project" value="UniProtKB-UniRule"/>
</dbReference>
<keyword evidence="19" id="KW-1185">Reference proteome</keyword>
<dbReference type="HAMAP" id="MF_01358">
    <property type="entry name" value="NDH1_NuoD"/>
    <property type="match status" value="1"/>
</dbReference>
<keyword evidence="6" id="KW-0997">Cell inner membrane</keyword>
<organism evidence="18 19">
    <name type="scientific">Chitinophaga ginsengisegetis</name>
    <dbReference type="NCBI Taxonomy" id="393003"/>
    <lineage>
        <taxon>Bacteria</taxon>
        <taxon>Pseudomonadati</taxon>
        <taxon>Bacteroidota</taxon>
        <taxon>Chitinophagia</taxon>
        <taxon>Chitinophagales</taxon>
        <taxon>Chitinophagaceae</taxon>
        <taxon>Chitinophaga</taxon>
    </lineage>
</organism>
<keyword evidence="9 14" id="KW-0520">NAD</keyword>
<dbReference type="EC" id="7.1.1.-" evidence="14"/>
<dbReference type="InterPro" id="IPR010218">
    <property type="entry name" value="NADH_DH_suC"/>
</dbReference>
<comment type="similarity">
    <text evidence="15">Belongs to the complex I 49 kDa subunit family.</text>
</comment>
<evidence type="ECO:0000256" key="8">
    <source>
        <dbReference type="ARBA" id="ARBA00022967"/>
    </source>
</evidence>
<keyword evidence="10" id="KW-0830">Ubiquinone</keyword>
<dbReference type="InterPro" id="IPR037232">
    <property type="entry name" value="NADH_quin_OxRdtase_su_C/D-like"/>
</dbReference>
<evidence type="ECO:0000313" key="18">
    <source>
        <dbReference type="EMBL" id="SKC97004.1"/>
    </source>
</evidence>
<dbReference type="Gene3D" id="3.30.460.80">
    <property type="entry name" value="NADH:ubiquinone oxidoreductase, 30kDa subunit"/>
    <property type="match status" value="1"/>
</dbReference>
<dbReference type="PANTHER" id="PTHR11993">
    <property type="entry name" value="NADH-UBIQUINONE OXIDOREDUCTASE 49 KDA SUBUNIT"/>
    <property type="match status" value="1"/>
</dbReference>
<sequence length="581" mass="66986">MPERIAAELSSRFGDITFEPQVTRDGTPTFWTPQEHIVAVLQFLKSEIQMPYRMLYDLTAIDERAYKRQQNGHKPYDFTVVYTLFSFDRNEFLRIKAGLHGEYPTLESITPIWTAANWYEREVYDMFGIRFNGHPLLKRILMPSTWEGHPLRKEHPARATEMGPFKLYDEKQDREQEALRFKPEEWGLKSHSEDADFMFLNIGPQHPGTHGVLRIILQLNGEDIVDAVPDIGFHHRGAEKMGERQSWHTYIPYTDRIDYLGGVNNNLAYLLSVEQLGGIDVPLRAQVIRIMLCELFRIASHLVWYGTFAQDLGQLSPVFYMFTDRERVFEIIEAICGGRMHPNWFRIGGVAQDLPNGWEPLVKNFISYFPKQLKEYDSMVMKNYLFKARTKGIGIYTLEEAIEWGVTGPGLRACGLEWDMRKKRPYSGYENFAFEIPVAHNGDCYDRAVVRVEEMRQSLRIIEQCVAYMPSGDYKSHHPLATPPVKARTMQDIETLIHHFLNVSWGPVIPAGEAAVCTEATKGWNSYYLISDGNTASYRTRVRTPSFPHMQMIPLISRGYTVADLLSILGGMDYVLADIDR</sequence>
<evidence type="ECO:0000256" key="12">
    <source>
        <dbReference type="ARBA" id="ARBA00023268"/>
    </source>
</evidence>
<comment type="similarity">
    <text evidence="3">In the C-terminal section; belongs to the complex I 49 kDa subunit family.</text>
</comment>
<evidence type="ECO:0000256" key="13">
    <source>
        <dbReference type="ARBA" id="ARBA00047712"/>
    </source>
</evidence>
<keyword evidence="5 14" id="KW-1003">Cell membrane</keyword>
<dbReference type="PROSITE" id="PS00542">
    <property type="entry name" value="COMPLEX1_30K"/>
    <property type="match status" value="1"/>
</dbReference>
<keyword evidence="7 14" id="KW-0874">Quinone</keyword>
<dbReference type="InterPro" id="IPR001268">
    <property type="entry name" value="NADH_UbQ_OxRdtase_30kDa_su"/>
</dbReference>
<dbReference type="InterPro" id="IPR020396">
    <property type="entry name" value="NADH_UbQ_OxRdtase_CS"/>
</dbReference>
<dbReference type="PROSITE" id="PS00535">
    <property type="entry name" value="COMPLEX1_49K"/>
    <property type="match status" value="1"/>
</dbReference>
<evidence type="ECO:0000256" key="11">
    <source>
        <dbReference type="ARBA" id="ARBA00023136"/>
    </source>
</evidence>
<dbReference type="GO" id="GO:0008137">
    <property type="term" value="F:NADH dehydrogenase (ubiquinone) activity"/>
    <property type="evidence" value="ECO:0007669"/>
    <property type="project" value="InterPro"/>
</dbReference>
<evidence type="ECO:0000256" key="4">
    <source>
        <dbReference type="ARBA" id="ARBA00022448"/>
    </source>
</evidence>
<dbReference type="Proteomes" id="UP000190166">
    <property type="component" value="Unassembled WGS sequence"/>
</dbReference>
<keyword evidence="11 14" id="KW-0472">Membrane</keyword>
<comment type="function">
    <text evidence="1">NDH-1 shuttles electrons from NADH, via FMN and iron-sulfur (Fe-S) centers, to quinones in the respiratory chain. The immediate electron acceptor for the enzyme in this species is believed to be ubiquinone. Couples the redox reaction to proton translocation (for every two electrons transferred, four hydrogen ions are translocated across the cytoplasmic membrane), and thus conserves the redox energy in a proton gradient.</text>
</comment>
<dbReference type="InterPro" id="IPR014029">
    <property type="entry name" value="NADH_UbQ_OxRdtase_49kDa_CS"/>
</dbReference>
<feature type="domain" description="NADH-quinone oxidoreductase subunit D" evidence="17">
    <location>
        <begin position="311"/>
        <end position="581"/>
    </location>
</feature>
<dbReference type="AlphaFoldDB" id="A0A1T5N9K9"/>
<evidence type="ECO:0000256" key="2">
    <source>
        <dbReference type="ARBA" id="ARBA00004417"/>
    </source>
</evidence>
<dbReference type="Pfam" id="PF00346">
    <property type="entry name" value="Complex1_49kDa"/>
    <property type="match status" value="1"/>
</dbReference>
<evidence type="ECO:0000256" key="3">
    <source>
        <dbReference type="ARBA" id="ARBA00010019"/>
    </source>
</evidence>
<dbReference type="InterPro" id="IPR001135">
    <property type="entry name" value="NADH_Q_OxRdtase_suD"/>
</dbReference>
<dbReference type="NCBIfam" id="TIGR01961">
    <property type="entry name" value="NuoC_fam"/>
    <property type="match status" value="1"/>
</dbReference>